<evidence type="ECO:0000313" key="1">
    <source>
        <dbReference type="EMBL" id="VDO24472.1"/>
    </source>
</evidence>
<accession>A0A3P7X4I2</accession>
<proteinExistence type="predicted"/>
<reference evidence="3" key="2">
    <citation type="submission" date="2019-09" db="UniProtKB">
        <authorList>
            <consortium name="WormBaseParasite"/>
        </authorList>
    </citation>
    <scope>IDENTIFICATION</scope>
</reference>
<dbReference type="OrthoDB" id="4405280at2759"/>
<gene>
    <name evidence="1" type="ORF">HPBE_LOCUS2318</name>
</gene>
<dbReference type="Proteomes" id="UP000050761">
    <property type="component" value="Unassembled WGS sequence"/>
</dbReference>
<keyword evidence="2" id="KW-1185">Reference proteome</keyword>
<evidence type="ECO:0000313" key="3">
    <source>
        <dbReference type="WBParaSite" id="HPBE_0000231701-mRNA-1"/>
    </source>
</evidence>
<evidence type="ECO:0000313" key="2">
    <source>
        <dbReference type="Proteomes" id="UP000050761"/>
    </source>
</evidence>
<sequence>MCRDGRCTKVVDTFCLGHADCGPDMDCHLNHCRIRWDSAADLQLPAARNLSPWAMPSQHSSVRLSRMLVSEELTLCFQSAPQSTVEKAHIVWTENALTPSEPTVTMTYAEVALCASTQSAFSILVQEG</sequence>
<dbReference type="EMBL" id="UZAH01003366">
    <property type="protein sequence ID" value="VDO24472.1"/>
    <property type="molecule type" value="Genomic_DNA"/>
</dbReference>
<accession>A0A183F825</accession>
<reference evidence="1 2" key="1">
    <citation type="submission" date="2018-11" db="EMBL/GenBank/DDBJ databases">
        <authorList>
            <consortium name="Pathogen Informatics"/>
        </authorList>
    </citation>
    <scope>NUCLEOTIDE SEQUENCE [LARGE SCALE GENOMIC DNA]</scope>
</reference>
<name>A0A183F825_HELPZ</name>
<dbReference type="AlphaFoldDB" id="A0A183F825"/>
<protein>
    <submittedName>
        <fullName evidence="3">MAM domain-containing protein</fullName>
    </submittedName>
</protein>
<dbReference type="WBParaSite" id="HPBE_0000231701-mRNA-1">
    <property type="protein sequence ID" value="HPBE_0000231701-mRNA-1"/>
    <property type="gene ID" value="HPBE_0000231701"/>
</dbReference>
<organism evidence="2 3">
    <name type="scientific">Heligmosomoides polygyrus</name>
    <name type="common">Parasitic roundworm</name>
    <dbReference type="NCBI Taxonomy" id="6339"/>
    <lineage>
        <taxon>Eukaryota</taxon>
        <taxon>Metazoa</taxon>
        <taxon>Ecdysozoa</taxon>
        <taxon>Nematoda</taxon>
        <taxon>Chromadorea</taxon>
        <taxon>Rhabditida</taxon>
        <taxon>Rhabditina</taxon>
        <taxon>Rhabditomorpha</taxon>
        <taxon>Strongyloidea</taxon>
        <taxon>Heligmosomidae</taxon>
        <taxon>Heligmosomoides</taxon>
    </lineage>
</organism>